<feature type="transmembrane region" description="Helical" evidence="6">
    <location>
        <begin position="182"/>
        <end position="202"/>
    </location>
</feature>
<feature type="transmembrane region" description="Helical" evidence="6">
    <location>
        <begin position="373"/>
        <end position="390"/>
    </location>
</feature>
<keyword evidence="4 6" id="KW-1133">Transmembrane helix</keyword>
<keyword evidence="3 6" id="KW-0812">Transmembrane</keyword>
<reference evidence="7 8" key="1">
    <citation type="submission" date="2020-08" db="EMBL/GenBank/DDBJ databases">
        <title>Genome sequence of Sphingomonas lutea KCTC 23642T.</title>
        <authorList>
            <person name="Hyun D.-W."/>
            <person name="Bae J.-W."/>
        </authorList>
    </citation>
    <scope>NUCLEOTIDE SEQUENCE [LARGE SCALE GENOMIC DNA]</scope>
    <source>
        <strain evidence="7 8">KCTC 23642</strain>
    </source>
</reference>
<dbReference type="RefSeq" id="WP_187536978.1">
    <property type="nucleotide sequence ID" value="NZ_BAABJT010000001.1"/>
</dbReference>
<dbReference type="EMBL" id="CP060718">
    <property type="protein sequence ID" value="QNN66386.1"/>
    <property type="molecule type" value="Genomic_DNA"/>
</dbReference>
<evidence type="ECO:0000256" key="2">
    <source>
        <dbReference type="ARBA" id="ARBA00022475"/>
    </source>
</evidence>
<dbReference type="PANTHER" id="PTHR30250:SF26">
    <property type="entry name" value="PSMA PROTEIN"/>
    <property type="match status" value="1"/>
</dbReference>
<evidence type="ECO:0000256" key="1">
    <source>
        <dbReference type="ARBA" id="ARBA00004651"/>
    </source>
</evidence>
<dbReference type="KEGG" id="slut:H9L13_06515"/>
<feature type="transmembrane region" description="Helical" evidence="6">
    <location>
        <begin position="339"/>
        <end position="361"/>
    </location>
</feature>
<keyword evidence="2" id="KW-1003">Cell membrane</keyword>
<gene>
    <name evidence="7" type="ORF">H9L13_06515</name>
</gene>
<feature type="transmembrane region" description="Helical" evidence="6">
    <location>
        <begin position="261"/>
        <end position="281"/>
    </location>
</feature>
<evidence type="ECO:0000256" key="6">
    <source>
        <dbReference type="SAM" id="Phobius"/>
    </source>
</evidence>
<proteinExistence type="predicted"/>
<evidence type="ECO:0000256" key="5">
    <source>
        <dbReference type="ARBA" id="ARBA00023136"/>
    </source>
</evidence>
<feature type="transmembrane region" description="Helical" evidence="6">
    <location>
        <begin position="79"/>
        <end position="105"/>
    </location>
</feature>
<feature type="transmembrane region" description="Helical" evidence="6">
    <location>
        <begin position="437"/>
        <end position="457"/>
    </location>
</feature>
<dbReference type="Proteomes" id="UP000515971">
    <property type="component" value="Chromosome"/>
</dbReference>
<dbReference type="InterPro" id="IPR050833">
    <property type="entry name" value="Poly_Biosynth_Transport"/>
</dbReference>
<dbReference type="PANTHER" id="PTHR30250">
    <property type="entry name" value="PST FAMILY PREDICTED COLANIC ACID TRANSPORTER"/>
    <property type="match status" value="1"/>
</dbReference>
<keyword evidence="8" id="KW-1185">Reference proteome</keyword>
<feature type="transmembrane region" description="Helical" evidence="6">
    <location>
        <begin position="125"/>
        <end position="144"/>
    </location>
</feature>
<keyword evidence="5 6" id="KW-0472">Membrane</keyword>
<evidence type="ECO:0000313" key="8">
    <source>
        <dbReference type="Proteomes" id="UP000515971"/>
    </source>
</evidence>
<protein>
    <submittedName>
        <fullName evidence="7">Oligosaccharide flippase family protein</fullName>
    </submittedName>
</protein>
<accession>A0A7G9SEW1</accession>
<comment type="subcellular location">
    <subcellularLocation>
        <location evidence="1">Cell membrane</location>
        <topology evidence="1">Multi-pass membrane protein</topology>
    </subcellularLocation>
</comment>
<dbReference type="Pfam" id="PF13440">
    <property type="entry name" value="Polysacc_synt_3"/>
    <property type="match status" value="1"/>
</dbReference>
<feature type="transmembrane region" description="Helical" evidence="6">
    <location>
        <begin position="463"/>
        <end position="485"/>
    </location>
</feature>
<evidence type="ECO:0000256" key="4">
    <source>
        <dbReference type="ARBA" id="ARBA00022989"/>
    </source>
</evidence>
<feature type="transmembrane region" description="Helical" evidence="6">
    <location>
        <begin position="37"/>
        <end position="58"/>
    </location>
</feature>
<feature type="transmembrane region" description="Helical" evidence="6">
    <location>
        <begin position="306"/>
        <end position="327"/>
    </location>
</feature>
<feature type="transmembrane region" description="Helical" evidence="6">
    <location>
        <begin position="396"/>
        <end position="416"/>
    </location>
</feature>
<evidence type="ECO:0000256" key="3">
    <source>
        <dbReference type="ARBA" id="ARBA00022692"/>
    </source>
</evidence>
<feature type="transmembrane region" description="Helical" evidence="6">
    <location>
        <begin position="222"/>
        <end position="241"/>
    </location>
</feature>
<feature type="transmembrane region" description="Helical" evidence="6">
    <location>
        <begin position="7"/>
        <end position="31"/>
    </location>
</feature>
<sequence length="510" mass="54711">MSLRWNLAAGLAQSVWTALIGLAVVPFYLTYLGLEPYGLIGFFMSMQALFALLDMGLTPTMNREVARCRALGDNRDARNLLHSLGIAFWVVVVAIGATTAFLAPLISSHWLGETSLPPGVVSRSVALMGIVIALRFPVGLYTGALMGGERLVLVSGIGIFMVTLANVGAIVVLALVSPTIEAFFVWQAVVGLVWVATVQIAAWRVLSGNEPARFDRTGLKRVWRFSAGIGGTALFGTIFIHSDKILLAKIVSLEELGQYTLAGLVARCLYLFLSPTFNAIYPRLTALYTNGDIAGMVSLYRDGTRLLMAIVFPVAAYVAVFSVELVTLWTGNAQLGESLFWVLCYLLLGTALNGAMHFPYALQLAAGKAHIPLIINSTLIFTYIPLLLLLSTDYGITGAAAAWAILNGFYVFYGTWLTHREILKGVGSSWLIRDVGLPFIVSAVLVLMGGTLMHSAIGSPYTALAIGALLPLLAFGALVATSHSFQALGEALLPRWIMKSKTESKGNASS</sequence>
<dbReference type="AlphaFoldDB" id="A0A7G9SEW1"/>
<feature type="transmembrane region" description="Helical" evidence="6">
    <location>
        <begin position="151"/>
        <end position="176"/>
    </location>
</feature>
<evidence type="ECO:0000313" key="7">
    <source>
        <dbReference type="EMBL" id="QNN66386.1"/>
    </source>
</evidence>
<name>A0A7G9SEW1_9SPHN</name>
<dbReference type="GO" id="GO:0005886">
    <property type="term" value="C:plasma membrane"/>
    <property type="evidence" value="ECO:0007669"/>
    <property type="project" value="UniProtKB-SubCell"/>
</dbReference>
<organism evidence="7 8">
    <name type="scientific">Sphingomonas lutea</name>
    <dbReference type="NCBI Taxonomy" id="1045317"/>
    <lineage>
        <taxon>Bacteria</taxon>
        <taxon>Pseudomonadati</taxon>
        <taxon>Pseudomonadota</taxon>
        <taxon>Alphaproteobacteria</taxon>
        <taxon>Sphingomonadales</taxon>
        <taxon>Sphingomonadaceae</taxon>
        <taxon>Sphingomonas</taxon>
    </lineage>
</organism>